<dbReference type="EMBL" id="LBXO01000015">
    <property type="protein sequence ID" value="KKR33104.1"/>
    <property type="molecule type" value="Genomic_DNA"/>
</dbReference>
<dbReference type="Proteomes" id="UP000034137">
    <property type="component" value="Unassembled WGS sequence"/>
</dbReference>
<reference evidence="1 2" key="1">
    <citation type="journal article" date="2015" name="Nature">
        <title>rRNA introns, odd ribosomes, and small enigmatic genomes across a large radiation of phyla.</title>
        <authorList>
            <person name="Brown C.T."/>
            <person name="Hug L.A."/>
            <person name="Thomas B.C."/>
            <person name="Sharon I."/>
            <person name="Castelle C.J."/>
            <person name="Singh A."/>
            <person name="Wilkins M.J."/>
            <person name="Williams K.H."/>
            <person name="Banfield J.F."/>
        </authorList>
    </citation>
    <scope>NUCLEOTIDE SEQUENCE [LARGE SCALE GENOMIC DNA]</scope>
</reference>
<evidence type="ECO:0000313" key="1">
    <source>
        <dbReference type="EMBL" id="KKR33104.1"/>
    </source>
</evidence>
<protein>
    <submittedName>
        <fullName evidence="1">Uncharacterized protein</fullName>
    </submittedName>
</protein>
<proteinExistence type="predicted"/>
<gene>
    <name evidence="1" type="ORF">UT64_C0015G0016</name>
</gene>
<name>A0A0G0PYA1_9BACT</name>
<accession>A0A0G0PYA1</accession>
<sequence length="228" mass="25520">MRGGVDKHELRGNERRTAMNLEELIREVGGNVFLKKAKVEFIDKIPGLNNVRVQIRILDPSTVPVNRVDTWLVKVDDHGEVVCVLQPHNFIIVLDPEFVLRRAMFFPNIEIKSAKQYIDAILDRVSVGDTLDVLHIMPANNPGIYCSFSLDLSRADDRLEEEIRVIVRGAKTPKEVLAKFEGITILPAPGKVYHVQGAGDGFDILFLIGNGDRPRTIHCVEEGFDDAG</sequence>
<evidence type="ECO:0000313" key="2">
    <source>
        <dbReference type="Proteomes" id="UP000034137"/>
    </source>
</evidence>
<comment type="caution">
    <text evidence="1">The sequence shown here is derived from an EMBL/GenBank/DDBJ whole genome shotgun (WGS) entry which is preliminary data.</text>
</comment>
<dbReference type="AlphaFoldDB" id="A0A0G0PYA1"/>
<organism evidence="1 2">
    <name type="scientific">Candidatus Falkowbacteria bacterium GW2011_GWF2_39_8</name>
    <dbReference type="NCBI Taxonomy" id="1618642"/>
    <lineage>
        <taxon>Bacteria</taxon>
        <taxon>Candidatus Falkowiibacteriota</taxon>
    </lineage>
</organism>